<comment type="caution">
    <text evidence="1">The sequence shown here is derived from an EMBL/GenBank/DDBJ whole genome shotgun (WGS) entry which is preliminary data.</text>
</comment>
<reference evidence="1" key="1">
    <citation type="submission" date="2020-07" db="EMBL/GenBank/DDBJ databases">
        <title>Clinical and genomic characterization of carbapenemase-producing Enterobacterales causing secondary infections during the COVID-19 crisis at a New York City hospital.</title>
        <authorList>
            <person name="Gomez-Simmonds A."/>
            <person name="Annavajhala M.K."/>
            <person name="Uhlemann A.-C."/>
        </authorList>
    </citation>
    <scope>NUCLEOTIDE SEQUENCE</scope>
    <source>
        <strain evidence="1">NK1396</strain>
    </source>
</reference>
<sequence length="121" mass="13644">MLFARSAAGAFSGGSMSANDLAVKYGTYQPENLLVILPLEEASDIIRESLRAEVRHELEYEYDDRISSAEEEASDWESRADSYECDAISFARAIEKALLAPTLDEAKIILERVRSDNREYF</sequence>
<name>A0A927DGR4_9ENTR</name>
<evidence type="ECO:0000313" key="2">
    <source>
        <dbReference type="Proteomes" id="UP000655273"/>
    </source>
</evidence>
<dbReference type="EMBL" id="JACXTA010000001">
    <property type="protein sequence ID" value="MBD3706790.1"/>
    <property type="molecule type" value="Genomic_DNA"/>
</dbReference>
<dbReference type="AlphaFoldDB" id="A0A927DGR4"/>
<evidence type="ECO:0000313" key="1">
    <source>
        <dbReference type="EMBL" id="MBD3706790.1"/>
    </source>
</evidence>
<protein>
    <submittedName>
        <fullName evidence="1">Uncharacterized protein</fullName>
    </submittedName>
</protein>
<accession>A0A927DGR4</accession>
<dbReference type="Proteomes" id="UP000655273">
    <property type="component" value="Unassembled WGS sequence"/>
</dbReference>
<gene>
    <name evidence="1" type="ORF">IE983_06655</name>
</gene>
<proteinExistence type="predicted"/>
<organism evidence="1 2">
    <name type="scientific">Enterobacter hormaechei</name>
    <dbReference type="NCBI Taxonomy" id="158836"/>
    <lineage>
        <taxon>Bacteria</taxon>
        <taxon>Pseudomonadati</taxon>
        <taxon>Pseudomonadota</taxon>
        <taxon>Gammaproteobacteria</taxon>
        <taxon>Enterobacterales</taxon>
        <taxon>Enterobacteriaceae</taxon>
        <taxon>Enterobacter</taxon>
        <taxon>Enterobacter cloacae complex</taxon>
    </lineage>
</organism>